<dbReference type="HOGENOM" id="CLU_557834_0_0_1"/>
<protein>
    <submittedName>
        <fullName evidence="2">Uncharacterized protein</fullName>
    </submittedName>
</protein>
<proteinExistence type="predicted"/>
<feature type="region of interest" description="Disordered" evidence="1">
    <location>
        <begin position="18"/>
        <end position="50"/>
    </location>
</feature>
<sequence length="540" mass="59320">MPPSRLIIELNRCFEPSPWNTGPRIPSTEPMPEKTPTTSSPFNEAVSDPYAALRRETYTPDLTNSPASSVSSALSLSLEDEEIKKIFANPKYDHQAGNSSKDLLEALASQLQGDFDWNVPVEYSGRKEELNPHAVPFVPSFAIPTNLHHPFNTISMDYLQPSPLDLDFAPLAFPSKSITPGQPPLPHDSPYLHSVPLPPLYPPGLPHPVMQSTQPISESEPAEPPFPPRYLPVLLEALSPATSSRERGVLAHVIVTTFPAWDMENLLELAELLCEAAAKPPAELSESRWIVCNPSRYLPAQNDLRFYNHADDERKPENIVAKLAEDLHTHLTQLHGDKGQIFAWNLRETVLMQFIQCWDCAKPTSIAYETNPPPQYVRSGLTLCKLIAALFKHGLITREHISMCISVLFKDLMSVEHVEALANIVLGCGPPFWASPSPGSPAQVDAASATPSDTFLLAKVEEAKVQLNDHVNNFLAGLELNLINSGLTDERSVLGQSWGDGQLLALIKDIVDSVKLWEAVLMTTPAKSGSEQQSGPSATN</sequence>
<evidence type="ECO:0000313" key="3">
    <source>
        <dbReference type="Proteomes" id="UP000027222"/>
    </source>
</evidence>
<name>A0A067TH77_GALM3</name>
<reference evidence="3" key="1">
    <citation type="journal article" date="2014" name="Proc. Natl. Acad. Sci. U.S.A.">
        <title>Extensive sampling of basidiomycete genomes demonstrates inadequacy of the white-rot/brown-rot paradigm for wood decay fungi.</title>
        <authorList>
            <person name="Riley R."/>
            <person name="Salamov A.A."/>
            <person name="Brown D.W."/>
            <person name="Nagy L.G."/>
            <person name="Floudas D."/>
            <person name="Held B.W."/>
            <person name="Levasseur A."/>
            <person name="Lombard V."/>
            <person name="Morin E."/>
            <person name="Otillar R."/>
            <person name="Lindquist E.A."/>
            <person name="Sun H."/>
            <person name="LaButti K.M."/>
            <person name="Schmutz J."/>
            <person name="Jabbour D."/>
            <person name="Luo H."/>
            <person name="Baker S.E."/>
            <person name="Pisabarro A.G."/>
            <person name="Walton J.D."/>
            <person name="Blanchette R.A."/>
            <person name="Henrissat B."/>
            <person name="Martin F."/>
            <person name="Cullen D."/>
            <person name="Hibbett D.S."/>
            <person name="Grigoriev I.V."/>
        </authorList>
    </citation>
    <scope>NUCLEOTIDE SEQUENCE [LARGE SCALE GENOMIC DNA]</scope>
    <source>
        <strain evidence="3">CBS 339.88</strain>
    </source>
</reference>
<dbReference type="EMBL" id="KL142369">
    <property type="protein sequence ID" value="KDR82461.1"/>
    <property type="molecule type" value="Genomic_DNA"/>
</dbReference>
<evidence type="ECO:0000313" key="2">
    <source>
        <dbReference type="EMBL" id="KDR82461.1"/>
    </source>
</evidence>
<feature type="region of interest" description="Disordered" evidence="1">
    <location>
        <begin position="203"/>
        <end position="223"/>
    </location>
</feature>
<dbReference type="OrthoDB" id="3071225at2759"/>
<dbReference type="AlphaFoldDB" id="A0A067TH77"/>
<dbReference type="Proteomes" id="UP000027222">
    <property type="component" value="Unassembled WGS sequence"/>
</dbReference>
<keyword evidence="3" id="KW-1185">Reference proteome</keyword>
<organism evidence="2 3">
    <name type="scientific">Galerina marginata (strain CBS 339.88)</name>
    <dbReference type="NCBI Taxonomy" id="685588"/>
    <lineage>
        <taxon>Eukaryota</taxon>
        <taxon>Fungi</taxon>
        <taxon>Dikarya</taxon>
        <taxon>Basidiomycota</taxon>
        <taxon>Agaricomycotina</taxon>
        <taxon>Agaricomycetes</taxon>
        <taxon>Agaricomycetidae</taxon>
        <taxon>Agaricales</taxon>
        <taxon>Agaricineae</taxon>
        <taxon>Strophariaceae</taxon>
        <taxon>Galerina</taxon>
    </lineage>
</organism>
<dbReference type="SUPFAM" id="SSF48371">
    <property type="entry name" value="ARM repeat"/>
    <property type="match status" value="1"/>
</dbReference>
<evidence type="ECO:0000256" key="1">
    <source>
        <dbReference type="SAM" id="MobiDB-lite"/>
    </source>
</evidence>
<dbReference type="InterPro" id="IPR016024">
    <property type="entry name" value="ARM-type_fold"/>
</dbReference>
<gene>
    <name evidence="2" type="ORF">GALMADRAFT_134077</name>
</gene>
<accession>A0A067TH77</accession>